<dbReference type="RefSeq" id="XP_010253863.1">
    <property type="nucleotide sequence ID" value="XM_010255561.2"/>
</dbReference>
<sequence>MVTIEGEQQVALVAMGDNNMEKKNDSKKTDDKDKLFCSHCRRSRHTRDTRWELHGRPKWAVKNQEQGKVQGQKKPNTIHNVATQDTQSGGVLTGTAREYFTGFDPNEDIMNSFQNHLESYGRAPDGQFSHWYPFYFICVYIRSNFWEDSW</sequence>
<evidence type="ECO:0000313" key="2">
    <source>
        <dbReference type="RefSeq" id="XP_010253863.1"/>
    </source>
</evidence>
<gene>
    <name evidence="3" type="primary">LOC104595018</name>
    <name evidence="2" type="synonym">LOC104595017</name>
</gene>
<accession>A0A1U7ZKY8</accession>
<proteinExistence type="predicted"/>
<dbReference type="GeneID" id="104595017"/>
<name>A0A1U7ZKY8_NELNU</name>
<reference evidence="2 3" key="1">
    <citation type="submission" date="2025-04" db="UniProtKB">
        <authorList>
            <consortium name="RefSeq"/>
        </authorList>
    </citation>
    <scope>IDENTIFICATION</scope>
</reference>
<organism evidence="1 3">
    <name type="scientific">Nelumbo nucifera</name>
    <name type="common">Sacred lotus</name>
    <dbReference type="NCBI Taxonomy" id="4432"/>
    <lineage>
        <taxon>Eukaryota</taxon>
        <taxon>Viridiplantae</taxon>
        <taxon>Streptophyta</taxon>
        <taxon>Embryophyta</taxon>
        <taxon>Tracheophyta</taxon>
        <taxon>Spermatophyta</taxon>
        <taxon>Magnoliopsida</taxon>
        <taxon>Proteales</taxon>
        <taxon>Nelumbonaceae</taxon>
        <taxon>Nelumbo</taxon>
    </lineage>
</organism>
<dbReference type="Proteomes" id="UP000189703">
    <property type="component" value="Unplaced"/>
</dbReference>
<dbReference type="AlphaFoldDB" id="A0A1U7ZKY8"/>
<evidence type="ECO:0000313" key="1">
    <source>
        <dbReference type="Proteomes" id="UP000189703"/>
    </source>
</evidence>
<dbReference type="GeneID" id="104595018"/>
<dbReference type="KEGG" id="nnu:104595017"/>
<dbReference type="RefSeq" id="XP_010253864.1">
    <property type="nucleotide sequence ID" value="XM_010255562.2"/>
</dbReference>
<dbReference type="eggNOG" id="ENOG502SZGM">
    <property type="taxonomic scope" value="Eukaryota"/>
</dbReference>
<protein>
    <submittedName>
        <fullName evidence="2">Uncharacterized protein LOC104595017</fullName>
    </submittedName>
    <submittedName>
        <fullName evidence="3">Uncharacterized protein LOC104595018</fullName>
    </submittedName>
</protein>
<dbReference type="KEGG" id="nnu:104595018"/>
<keyword evidence="1" id="KW-1185">Reference proteome</keyword>
<evidence type="ECO:0000313" key="3">
    <source>
        <dbReference type="RefSeq" id="XP_010253864.1"/>
    </source>
</evidence>